<keyword evidence="2" id="KW-0004">4Fe-4S</keyword>
<evidence type="ECO:0000256" key="7">
    <source>
        <dbReference type="ARBA" id="ARBA00023014"/>
    </source>
</evidence>
<evidence type="ECO:0000259" key="11">
    <source>
        <dbReference type="PROSITE" id="PS51918"/>
    </source>
</evidence>
<dbReference type="Gene3D" id="3.20.20.70">
    <property type="entry name" value="Aldolase class I"/>
    <property type="match status" value="1"/>
</dbReference>
<dbReference type="GO" id="GO:0061799">
    <property type="term" value="F:cyclic pyranopterin monophosphate synthase activity"/>
    <property type="evidence" value="ECO:0007669"/>
    <property type="project" value="TreeGrafter"/>
</dbReference>
<dbReference type="GO" id="GO:0061798">
    <property type="term" value="F:GTP 3',8'-cyclase activity"/>
    <property type="evidence" value="ECO:0007669"/>
    <property type="project" value="TreeGrafter"/>
</dbReference>
<dbReference type="PANTHER" id="PTHR22960">
    <property type="entry name" value="MOLYBDOPTERIN COFACTOR SYNTHESIS PROTEIN A"/>
    <property type="match status" value="1"/>
</dbReference>
<protein>
    <submittedName>
        <fullName evidence="12">Molybdenum cofactor biosynthesis protein A</fullName>
    </submittedName>
</protein>
<dbReference type="InterPro" id="IPR007197">
    <property type="entry name" value="rSAM"/>
</dbReference>
<reference evidence="12 13" key="2">
    <citation type="journal article" date="2016" name="Environ. Microbiol.">
        <title>The revisited genome of Pseudomonas putida KT2440 enlightens its value as a robust metabolic chassis.</title>
        <authorList>
            <person name="Belda E."/>
            <person name="van Heck R.G."/>
            <person name="Lopez-Sanchez M.J."/>
            <person name="Cruveiller S."/>
            <person name="Barbe V."/>
            <person name="Fraser C."/>
            <person name="Klenk H.P."/>
            <person name="Petersen J."/>
            <person name="Morgat A."/>
            <person name="Nikel P.I."/>
            <person name="Vallenet D."/>
            <person name="Rouy Z."/>
            <person name="Sekowska A."/>
            <person name="Martins Dos Santos V.A."/>
            <person name="de Lorenzo V."/>
            <person name="Danchin A."/>
            <person name="Medigue C."/>
        </authorList>
    </citation>
    <scope>NUCLEOTIDE SEQUENCE [LARGE SCALE GENOMIC DNA]</scope>
    <source>
        <strain evidence="13">ATCC 47054 / DSM 6125 / CFBP 8728 / NCIMB 11950 / KT2440</strain>
    </source>
</reference>
<keyword evidence="6" id="KW-0408">Iron</keyword>
<dbReference type="Pfam" id="PF06463">
    <property type="entry name" value="Mob_synth_C"/>
    <property type="match status" value="1"/>
</dbReference>
<dbReference type="SFLD" id="SFLDG01383">
    <property type="entry name" value="cyclic_pyranopterin_phosphate"/>
    <property type="match status" value="1"/>
</dbReference>
<comment type="cofactor">
    <cofactor evidence="1">
        <name>[4Fe-4S] cluster</name>
        <dbReference type="ChEBI" id="CHEBI:49883"/>
    </cofactor>
</comment>
<evidence type="ECO:0000256" key="2">
    <source>
        <dbReference type="ARBA" id="ARBA00022485"/>
    </source>
</evidence>
<keyword evidence="10" id="KW-0456">Lyase</keyword>
<sequence>MSQVLPAPSSMPESFMIVDRQGRRFRNLRVSLTAACNYACTYCVPDGKRLVAAQDELSADALARGVAYLIEAAGIERLRITGGEPLVSPRLDAFMAAVAKLDLDDVSLTTNGQLLARKLPQLQAAGIRRLNVSLDTLDPLAFRQIARGGDLSTVLDGMEQASALGMRIKVNMVPMRGKNLDQVLPLLDYCLARGFELRFIELMRMGHLSHDRNAFLQQFVGLDQLLALIGGQHAYAQVNAPLDATAMRYHIPGRGHFGVIANESVPFCRTCSRLRLSSTGWLHGCLSSGNRHFVGDLLEKPRHQALPALQRLLVKALADKQDVAFSGGVTVMKVIGG</sequence>
<dbReference type="PANTHER" id="PTHR22960:SF0">
    <property type="entry name" value="MOLYBDENUM COFACTOR BIOSYNTHESIS PROTEIN 1"/>
    <property type="match status" value="1"/>
</dbReference>
<evidence type="ECO:0000256" key="4">
    <source>
        <dbReference type="ARBA" id="ARBA00022723"/>
    </source>
</evidence>
<evidence type="ECO:0000313" key="13">
    <source>
        <dbReference type="Proteomes" id="UP000000556"/>
    </source>
</evidence>
<dbReference type="GO" id="GO:0005525">
    <property type="term" value="F:GTP binding"/>
    <property type="evidence" value="ECO:0007669"/>
    <property type="project" value="UniProtKB-KW"/>
</dbReference>
<dbReference type="SFLD" id="SFLDS00029">
    <property type="entry name" value="Radical_SAM"/>
    <property type="match status" value="1"/>
</dbReference>
<organism evidence="12 13">
    <name type="scientific">Pseudomonas putida (strain ATCC 47054 / DSM 6125 / CFBP 8728 / NCIMB 11950 / KT2440)</name>
    <dbReference type="NCBI Taxonomy" id="160488"/>
    <lineage>
        <taxon>Bacteria</taxon>
        <taxon>Pseudomonadati</taxon>
        <taxon>Pseudomonadota</taxon>
        <taxon>Gammaproteobacteria</taxon>
        <taxon>Pseudomonadales</taxon>
        <taxon>Pseudomonadaceae</taxon>
        <taxon>Pseudomonas</taxon>
    </lineage>
</organism>
<keyword evidence="9" id="KW-0501">Molybdenum cofactor biosynthesis</keyword>
<evidence type="ECO:0000313" key="12">
    <source>
        <dbReference type="EMBL" id="AAN67584.1"/>
    </source>
</evidence>
<dbReference type="InterPro" id="IPR010505">
    <property type="entry name" value="MoaA_twitch"/>
</dbReference>
<dbReference type="Pfam" id="PF04055">
    <property type="entry name" value="Radical_SAM"/>
    <property type="match status" value="1"/>
</dbReference>
<proteinExistence type="predicted"/>
<dbReference type="GO" id="GO:0006777">
    <property type="term" value="P:Mo-molybdopterin cofactor biosynthetic process"/>
    <property type="evidence" value="ECO:0007669"/>
    <property type="project" value="UniProtKB-KW"/>
</dbReference>
<dbReference type="AlphaFoldDB" id="Q88LG4"/>
<evidence type="ECO:0000256" key="8">
    <source>
        <dbReference type="ARBA" id="ARBA00023134"/>
    </source>
</evidence>
<keyword evidence="13" id="KW-1185">Reference proteome</keyword>
<dbReference type="PhylomeDB" id="Q88LG4"/>
<dbReference type="PROSITE" id="PS51918">
    <property type="entry name" value="RADICAL_SAM"/>
    <property type="match status" value="1"/>
</dbReference>
<evidence type="ECO:0000256" key="9">
    <source>
        <dbReference type="ARBA" id="ARBA00023150"/>
    </source>
</evidence>
<evidence type="ECO:0000256" key="3">
    <source>
        <dbReference type="ARBA" id="ARBA00022691"/>
    </source>
</evidence>
<dbReference type="SMART" id="SM00729">
    <property type="entry name" value="Elp3"/>
    <property type="match status" value="1"/>
</dbReference>
<reference evidence="12 13" key="1">
    <citation type="journal article" date="2002" name="Environ. Microbiol.">
        <title>Complete genome sequence and comparative analysis of the metabolically versatile Pseudomonas putida KT2440.</title>
        <authorList>
            <person name="Nelson K.E."/>
            <person name="Weinel C."/>
            <person name="Paulsen I.T."/>
            <person name="Dodson R.J."/>
            <person name="Hilbert H."/>
            <person name="Martins dos Santos V.A."/>
            <person name="Fouts D.E."/>
            <person name="Gill S.R."/>
            <person name="Pop M."/>
            <person name="Holmes M."/>
            <person name="Brinkac L."/>
            <person name="Beanan M."/>
            <person name="DeBoy R.T."/>
            <person name="Daugherty S."/>
            <person name="Kolonay J."/>
            <person name="Madupu R."/>
            <person name="Nelson W."/>
            <person name="White O."/>
            <person name="Peterson J."/>
            <person name="Khouri H."/>
            <person name="Hance I."/>
            <person name="Chris Lee P."/>
            <person name="Holtzapple E."/>
            <person name="Scanlan D."/>
            <person name="Tran K."/>
            <person name="Moazzez A."/>
            <person name="Utterback T."/>
            <person name="Rizzo M."/>
            <person name="Lee K."/>
            <person name="Kosack D."/>
            <person name="Moestl D."/>
            <person name="Wedler H."/>
            <person name="Lauber J."/>
            <person name="Stjepandic D."/>
            <person name="Hoheisel J."/>
            <person name="Straetz M."/>
            <person name="Heim S."/>
            <person name="Kiewitz C."/>
            <person name="Eisen J.A."/>
            <person name="Timmis K.N."/>
            <person name="Dusterhoft A."/>
            <person name="Tummler B."/>
            <person name="Fraser C.M."/>
        </authorList>
    </citation>
    <scope>NUCLEOTIDE SEQUENCE [LARGE SCALE GENOMIC DNA]</scope>
    <source>
        <strain evidence="13">ATCC 47054 / DSM 6125 / CFBP 8728 / NCIMB 11950 / KT2440</strain>
    </source>
</reference>
<dbReference type="GO" id="GO:0051539">
    <property type="term" value="F:4 iron, 4 sulfur cluster binding"/>
    <property type="evidence" value="ECO:0007669"/>
    <property type="project" value="UniProtKB-KW"/>
</dbReference>
<dbReference type="GO" id="GO:0046872">
    <property type="term" value="F:metal ion binding"/>
    <property type="evidence" value="ECO:0007669"/>
    <property type="project" value="UniProtKB-KW"/>
</dbReference>
<dbReference type="InterPro" id="IPR058240">
    <property type="entry name" value="rSAM_sf"/>
</dbReference>
<keyword evidence="4" id="KW-0479">Metal-binding</keyword>
<dbReference type="Proteomes" id="UP000000556">
    <property type="component" value="Chromosome"/>
</dbReference>
<dbReference type="HOGENOM" id="CLU_009273_0_1_6"/>
<feature type="domain" description="Radical SAM core" evidence="11">
    <location>
        <begin position="20"/>
        <end position="232"/>
    </location>
</feature>
<keyword evidence="8" id="KW-0342">GTP-binding</keyword>
<dbReference type="OrthoDB" id="9763993at2"/>
<keyword evidence="7" id="KW-0411">Iron-sulfur</keyword>
<dbReference type="EMBL" id="AE015451">
    <property type="protein sequence ID" value="AAN67584.1"/>
    <property type="molecule type" value="Genomic_DNA"/>
</dbReference>
<name>Q88LG4_PSEPK</name>
<dbReference type="SFLD" id="SFLDG01067">
    <property type="entry name" value="SPASM/twitch_domain_containing"/>
    <property type="match status" value="1"/>
</dbReference>
<dbReference type="InterPro" id="IPR050105">
    <property type="entry name" value="MoCo_biosynth_MoaA/MoaC"/>
</dbReference>
<dbReference type="BioCyc" id="PPUT160488:G1G01-2094-MONOMER"/>
<evidence type="ECO:0000256" key="10">
    <source>
        <dbReference type="ARBA" id="ARBA00023239"/>
    </source>
</evidence>
<keyword evidence="5" id="KW-0547">Nucleotide-binding</keyword>
<dbReference type="SUPFAM" id="SSF102114">
    <property type="entry name" value="Radical SAM enzymes"/>
    <property type="match status" value="1"/>
</dbReference>
<evidence type="ECO:0000256" key="5">
    <source>
        <dbReference type="ARBA" id="ARBA00022741"/>
    </source>
</evidence>
<dbReference type="PATRIC" id="fig|160488.4.peg.2078"/>
<dbReference type="eggNOG" id="COG2896">
    <property type="taxonomic scope" value="Bacteria"/>
</dbReference>
<accession>Q88LG4</accession>
<dbReference type="PaxDb" id="160488-PP_1969"/>
<dbReference type="KEGG" id="ppu:PP_1969"/>
<dbReference type="CDD" id="cd01335">
    <property type="entry name" value="Radical_SAM"/>
    <property type="match status" value="1"/>
</dbReference>
<dbReference type="STRING" id="160488.PP_1969"/>
<gene>
    <name evidence="12" type="ordered locus">PP_1969</name>
</gene>
<keyword evidence="3" id="KW-0949">S-adenosyl-L-methionine</keyword>
<dbReference type="SFLD" id="SFLDG01386">
    <property type="entry name" value="main_SPASM_domain-containing"/>
    <property type="match status" value="1"/>
</dbReference>
<dbReference type="InterPro" id="IPR006638">
    <property type="entry name" value="Elp3/MiaA/NifB-like_rSAM"/>
</dbReference>
<dbReference type="InterPro" id="IPR013785">
    <property type="entry name" value="Aldolase_TIM"/>
</dbReference>
<evidence type="ECO:0000256" key="6">
    <source>
        <dbReference type="ARBA" id="ARBA00023004"/>
    </source>
</evidence>
<evidence type="ECO:0000256" key="1">
    <source>
        <dbReference type="ARBA" id="ARBA00001966"/>
    </source>
</evidence>
<dbReference type="InterPro" id="IPR040064">
    <property type="entry name" value="MoaA-like"/>
</dbReference>